<dbReference type="Proteomes" id="UP001472677">
    <property type="component" value="Unassembled WGS sequence"/>
</dbReference>
<protein>
    <submittedName>
        <fullName evidence="1">Uncharacterized protein</fullName>
    </submittedName>
</protein>
<reference evidence="1 2" key="1">
    <citation type="journal article" date="2024" name="G3 (Bethesda)">
        <title>Genome assembly of Hibiscus sabdariffa L. provides insights into metabolisms of medicinal natural products.</title>
        <authorList>
            <person name="Kim T."/>
        </authorList>
    </citation>
    <scope>NUCLEOTIDE SEQUENCE [LARGE SCALE GENOMIC DNA]</scope>
    <source>
        <strain evidence="1">TK-2024</strain>
        <tissue evidence="1">Old leaves</tissue>
    </source>
</reference>
<comment type="caution">
    <text evidence="1">The sequence shown here is derived from an EMBL/GenBank/DDBJ whole genome shotgun (WGS) entry which is preliminary data.</text>
</comment>
<dbReference type="EMBL" id="JBBPBM010000030">
    <property type="protein sequence ID" value="KAK8535518.1"/>
    <property type="molecule type" value="Genomic_DNA"/>
</dbReference>
<evidence type="ECO:0000313" key="2">
    <source>
        <dbReference type="Proteomes" id="UP001472677"/>
    </source>
</evidence>
<proteinExistence type="predicted"/>
<sequence>MPPNRFLVSARVIPPIRHLASASVSPPARLLRFGQDLRQPLRWHLVLIGPRVSPYGYNYYGPKAGPRGLQAASVTSATVKTNESKEFSIRKNKSALMQEGREAIKASMKRNMVNPFELKRLSPGGPDPHHH</sequence>
<organism evidence="1 2">
    <name type="scientific">Hibiscus sabdariffa</name>
    <name type="common">roselle</name>
    <dbReference type="NCBI Taxonomy" id="183260"/>
    <lineage>
        <taxon>Eukaryota</taxon>
        <taxon>Viridiplantae</taxon>
        <taxon>Streptophyta</taxon>
        <taxon>Embryophyta</taxon>
        <taxon>Tracheophyta</taxon>
        <taxon>Spermatophyta</taxon>
        <taxon>Magnoliopsida</taxon>
        <taxon>eudicotyledons</taxon>
        <taxon>Gunneridae</taxon>
        <taxon>Pentapetalae</taxon>
        <taxon>rosids</taxon>
        <taxon>malvids</taxon>
        <taxon>Malvales</taxon>
        <taxon>Malvaceae</taxon>
        <taxon>Malvoideae</taxon>
        <taxon>Hibiscus</taxon>
    </lineage>
</organism>
<evidence type="ECO:0000313" key="1">
    <source>
        <dbReference type="EMBL" id="KAK8535518.1"/>
    </source>
</evidence>
<name>A0ABR2DCS3_9ROSI</name>
<accession>A0ABR2DCS3</accession>
<keyword evidence="2" id="KW-1185">Reference proteome</keyword>
<gene>
    <name evidence="1" type="ORF">V6N12_057034</name>
</gene>